<evidence type="ECO:0000313" key="1">
    <source>
        <dbReference type="EMBL" id="MEV0973916.1"/>
    </source>
</evidence>
<organism evidence="1 2">
    <name type="scientific">Microtetraspora glauca</name>
    <dbReference type="NCBI Taxonomy" id="1996"/>
    <lineage>
        <taxon>Bacteria</taxon>
        <taxon>Bacillati</taxon>
        <taxon>Actinomycetota</taxon>
        <taxon>Actinomycetes</taxon>
        <taxon>Streptosporangiales</taxon>
        <taxon>Streptosporangiaceae</taxon>
        <taxon>Microtetraspora</taxon>
    </lineage>
</organism>
<dbReference type="EMBL" id="JBFALK010000025">
    <property type="protein sequence ID" value="MEV0973916.1"/>
    <property type="molecule type" value="Genomic_DNA"/>
</dbReference>
<comment type="caution">
    <text evidence="1">The sequence shown here is derived from an EMBL/GenBank/DDBJ whole genome shotgun (WGS) entry which is preliminary data.</text>
</comment>
<protein>
    <submittedName>
        <fullName evidence="1">Ester cyclase</fullName>
    </submittedName>
</protein>
<dbReference type="Gene3D" id="3.10.450.50">
    <property type="match status" value="1"/>
</dbReference>
<dbReference type="Pfam" id="PF07366">
    <property type="entry name" value="SnoaL"/>
    <property type="match status" value="1"/>
</dbReference>
<accession>A0ABV3GQL5</accession>
<sequence length="146" mass="16163">MAVATARELKDALFEAINDHDLDRVLECYCPNAVYVTPVGVAEGHEQIAWQFEHLFEGFPDLRIAAWYKFAPDEPAATEYTLVGTHTGPFLLPDGSVVEGTGRRIAVRGACACSTENGLIITDRDYYDQLELYSQLGYRLAPVPVP</sequence>
<gene>
    <name evidence="1" type="ORF">AB0I59_35435</name>
</gene>
<proteinExistence type="predicted"/>
<evidence type="ECO:0000313" key="2">
    <source>
        <dbReference type="Proteomes" id="UP001551675"/>
    </source>
</evidence>
<keyword evidence="2" id="KW-1185">Reference proteome</keyword>
<dbReference type="InterPro" id="IPR009959">
    <property type="entry name" value="Cyclase_SnoaL-like"/>
</dbReference>
<dbReference type="RefSeq" id="WP_358139977.1">
    <property type="nucleotide sequence ID" value="NZ_JBFALK010000025.1"/>
</dbReference>
<dbReference type="InterPro" id="IPR032710">
    <property type="entry name" value="NTF2-like_dom_sf"/>
</dbReference>
<reference evidence="1 2" key="1">
    <citation type="submission" date="2024-06" db="EMBL/GenBank/DDBJ databases">
        <title>The Natural Products Discovery Center: Release of the First 8490 Sequenced Strains for Exploring Actinobacteria Biosynthetic Diversity.</title>
        <authorList>
            <person name="Kalkreuter E."/>
            <person name="Kautsar S.A."/>
            <person name="Yang D."/>
            <person name="Bader C.D."/>
            <person name="Teijaro C.N."/>
            <person name="Fluegel L."/>
            <person name="Davis C.M."/>
            <person name="Simpson J.R."/>
            <person name="Lauterbach L."/>
            <person name="Steele A.D."/>
            <person name="Gui C."/>
            <person name="Meng S."/>
            <person name="Li G."/>
            <person name="Viehrig K."/>
            <person name="Ye F."/>
            <person name="Su P."/>
            <person name="Kiefer A.F."/>
            <person name="Nichols A."/>
            <person name="Cepeda A.J."/>
            <person name="Yan W."/>
            <person name="Fan B."/>
            <person name="Jiang Y."/>
            <person name="Adhikari A."/>
            <person name="Zheng C.-J."/>
            <person name="Schuster L."/>
            <person name="Cowan T.M."/>
            <person name="Smanski M.J."/>
            <person name="Chevrette M.G."/>
            <person name="De Carvalho L.P.S."/>
            <person name="Shen B."/>
        </authorList>
    </citation>
    <scope>NUCLEOTIDE SEQUENCE [LARGE SCALE GENOMIC DNA]</scope>
    <source>
        <strain evidence="1 2">NPDC050100</strain>
    </source>
</reference>
<name>A0ABV3GQL5_MICGL</name>
<dbReference type="Proteomes" id="UP001551675">
    <property type="component" value="Unassembled WGS sequence"/>
</dbReference>
<dbReference type="SUPFAM" id="SSF54427">
    <property type="entry name" value="NTF2-like"/>
    <property type="match status" value="1"/>
</dbReference>